<feature type="domain" description="CBS" evidence="13">
    <location>
        <begin position="452"/>
        <end position="510"/>
    </location>
</feature>
<feature type="transmembrane region" description="Helical" evidence="12">
    <location>
        <begin position="70"/>
        <end position="89"/>
    </location>
</feature>
<dbReference type="AlphaFoldDB" id="A0A2N5CJS2"/>
<dbReference type="GO" id="GO:0005254">
    <property type="term" value="F:chloride channel activity"/>
    <property type="evidence" value="ECO:0007669"/>
    <property type="project" value="UniProtKB-KW"/>
</dbReference>
<evidence type="ECO:0000259" key="13">
    <source>
        <dbReference type="PROSITE" id="PS51371"/>
    </source>
</evidence>
<evidence type="ECO:0000256" key="4">
    <source>
        <dbReference type="ARBA" id="ARBA00022989"/>
    </source>
</evidence>
<evidence type="ECO:0000256" key="11">
    <source>
        <dbReference type="SAM" id="MobiDB-lite"/>
    </source>
</evidence>
<gene>
    <name evidence="14" type="ORF">CYJ10_04070</name>
</gene>
<keyword evidence="4 12" id="KW-1133">Transmembrane helix</keyword>
<evidence type="ECO:0000256" key="8">
    <source>
        <dbReference type="ARBA" id="ARBA00023214"/>
    </source>
</evidence>
<dbReference type="SMART" id="SM00116">
    <property type="entry name" value="CBS"/>
    <property type="match status" value="2"/>
</dbReference>
<dbReference type="InterPro" id="IPR014743">
    <property type="entry name" value="Cl-channel_core"/>
</dbReference>
<comment type="subcellular location">
    <subcellularLocation>
        <location evidence="1">Membrane</location>
        <topology evidence="1">Multi-pass membrane protein</topology>
    </subcellularLocation>
</comment>
<dbReference type="SUPFAM" id="SSF54631">
    <property type="entry name" value="CBS-domain pair"/>
    <property type="match status" value="1"/>
</dbReference>
<feature type="transmembrane region" description="Helical" evidence="12">
    <location>
        <begin position="168"/>
        <end position="192"/>
    </location>
</feature>
<dbReference type="Proteomes" id="UP000234341">
    <property type="component" value="Unassembled WGS sequence"/>
</dbReference>
<keyword evidence="10" id="KW-0129">CBS domain</keyword>
<keyword evidence="6 12" id="KW-0472">Membrane</keyword>
<feature type="transmembrane region" description="Helical" evidence="12">
    <location>
        <begin position="340"/>
        <end position="359"/>
    </location>
</feature>
<dbReference type="InterPro" id="IPR001807">
    <property type="entry name" value="ClC"/>
</dbReference>
<dbReference type="OrthoDB" id="9767361at2"/>
<feature type="transmembrane region" description="Helical" evidence="12">
    <location>
        <begin position="21"/>
        <end position="50"/>
    </location>
</feature>
<feature type="transmembrane region" description="Helical" evidence="12">
    <location>
        <begin position="233"/>
        <end position="262"/>
    </location>
</feature>
<dbReference type="InterPro" id="IPR000644">
    <property type="entry name" value="CBS_dom"/>
</dbReference>
<feature type="transmembrane region" description="Helical" evidence="12">
    <location>
        <begin position="204"/>
        <end position="221"/>
    </location>
</feature>
<keyword evidence="5" id="KW-0406">Ion transport</keyword>
<dbReference type="EMBL" id="PJRP01000001">
    <property type="protein sequence ID" value="PLQ02473.1"/>
    <property type="molecule type" value="Genomic_DNA"/>
</dbReference>
<dbReference type="Gene3D" id="3.10.580.10">
    <property type="entry name" value="CBS-domain"/>
    <property type="match status" value="1"/>
</dbReference>
<dbReference type="PROSITE" id="PS51371">
    <property type="entry name" value="CBS"/>
    <property type="match status" value="1"/>
</dbReference>
<feature type="region of interest" description="Disordered" evidence="11">
    <location>
        <begin position="586"/>
        <end position="606"/>
    </location>
</feature>
<protein>
    <submittedName>
        <fullName evidence="14">Chloride channel protein</fullName>
    </submittedName>
</protein>
<keyword evidence="3 12" id="KW-0812">Transmembrane</keyword>
<evidence type="ECO:0000256" key="10">
    <source>
        <dbReference type="PROSITE-ProRule" id="PRU00703"/>
    </source>
</evidence>
<evidence type="ECO:0000313" key="15">
    <source>
        <dbReference type="Proteomes" id="UP000234341"/>
    </source>
</evidence>
<comment type="caution">
    <text evidence="14">The sequence shown here is derived from an EMBL/GenBank/DDBJ whole genome shotgun (WGS) entry which is preliminary data.</text>
</comment>
<feature type="transmembrane region" description="Helical" evidence="12">
    <location>
        <begin position="274"/>
        <end position="292"/>
    </location>
</feature>
<evidence type="ECO:0000256" key="7">
    <source>
        <dbReference type="ARBA" id="ARBA00023173"/>
    </source>
</evidence>
<organism evidence="14 15">
    <name type="scientific">Cupriavidus pauculus</name>
    <dbReference type="NCBI Taxonomy" id="82633"/>
    <lineage>
        <taxon>Bacteria</taxon>
        <taxon>Pseudomonadati</taxon>
        <taxon>Pseudomonadota</taxon>
        <taxon>Betaproteobacteria</taxon>
        <taxon>Burkholderiales</taxon>
        <taxon>Burkholderiaceae</taxon>
        <taxon>Cupriavidus</taxon>
    </lineage>
</organism>
<feature type="transmembrane region" description="Helical" evidence="12">
    <location>
        <begin position="366"/>
        <end position="393"/>
    </location>
</feature>
<feature type="compositionally biased region" description="Basic and acidic residues" evidence="11">
    <location>
        <begin position="586"/>
        <end position="595"/>
    </location>
</feature>
<dbReference type="Pfam" id="PF00654">
    <property type="entry name" value="Voltage_CLC"/>
    <property type="match status" value="1"/>
</dbReference>
<dbReference type="CDD" id="cd00400">
    <property type="entry name" value="Voltage_gated_ClC"/>
    <property type="match status" value="1"/>
</dbReference>
<dbReference type="InterPro" id="IPR050368">
    <property type="entry name" value="ClC-type_chloride_channel"/>
</dbReference>
<dbReference type="SUPFAM" id="SSF81340">
    <property type="entry name" value="Clc chloride channel"/>
    <property type="match status" value="1"/>
</dbReference>
<reference evidence="14 15" key="1">
    <citation type="submission" date="2017-12" db="EMBL/GenBank/DDBJ databases">
        <title>Genome sequence of the active heterotrophic nitrifier-denitrifier, Cupriavidus pauculus UM1.</title>
        <authorList>
            <person name="Putonti C."/>
            <person name="Castignetti D."/>
        </authorList>
    </citation>
    <scope>NUCLEOTIDE SEQUENCE [LARGE SCALE GENOMIC DNA]</scope>
    <source>
        <strain evidence="14 15">UM1</strain>
    </source>
</reference>
<evidence type="ECO:0000256" key="9">
    <source>
        <dbReference type="ARBA" id="ARBA00023303"/>
    </source>
</evidence>
<keyword evidence="7" id="KW-0869">Chloride channel</keyword>
<sequence length="606" mass="62868">MSNHSASHHSVKRDYAVNGRLPMLAGIALVIGGISTGAAFVLVNLIRFFTNLFFFQTLSLVERSPAHHALGPWVIAVPALGGLIVGLMARYGSDKIRGHGIPEAIEAVLFGKSKMSPKVAVLKPLSSGIVIGSGGPFGAEGPIIMTGGSIASLLAQYLHLTAAERKTLLVAGACAGMTAIFGTPVAAVLLAIELLLFELRPRSLLPVALACAVAGFLRPFLFDAGPLFPLQTAAAGTVALGSCVLAGLLCGVLGAVLTLALYRTEDAFSKLRLHWMWWPAIGGLVVGLGGYFEPRALGVGYDVIGDLLNNRLAIEVAVALLAVKAVIWIAALGSGTSGGVLAPLLMLGAGLGVVLGPFLPGGSPGLWALVCMAGVLGSVLGAPLTAIVFAFGLTHDSEALLPLLLTTAVAYGFSVLTMKRGIMTEKIARRGLHIYREYGVDPLERSHVEDLMTRDVVTIDAAMPVSTALERHFGSHAAHRAYPVVADGRVLGTLHRSAITAAHAGDDAGLSCGDLIAVGQGAGIDKSTEKGTLTVLLPSQTGRAAAGQMAALSVARMPVVENLATMRLVGIVSLRDLLAPSEHALHEETHRERLRGPAQAPVRQSS</sequence>
<evidence type="ECO:0000256" key="3">
    <source>
        <dbReference type="ARBA" id="ARBA00022692"/>
    </source>
</evidence>
<evidence type="ECO:0000256" key="6">
    <source>
        <dbReference type="ARBA" id="ARBA00023136"/>
    </source>
</evidence>
<dbReference type="GO" id="GO:0034707">
    <property type="term" value="C:chloride channel complex"/>
    <property type="evidence" value="ECO:0007669"/>
    <property type="project" value="UniProtKB-KW"/>
</dbReference>
<evidence type="ECO:0000256" key="2">
    <source>
        <dbReference type="ARBA" id="ARBA00022448"/>
    </source>
</evidence>
<dbReference type="PANTHER" id="PTHR43427:SF6">
    <property type="entry name" value="CHLORIDE CHANNEL PROTEIN CLC-E"/>
    <property type="match status" value="1"/>
</dbReference>
<keyword evidence="2" id="KW-0813">Transport</keyword>
<proteinExistence type="predicted"/>
<keyword evidence="8" id="KW-0868">Chloride</keyword>
<dbReference type="InterPro" id="IPR046342">
    <property type="entry name" value="CBS_dom_sf"/>
</dbReference>
<dbReference type="Pfam" id="PF00571">
    <property type="entry name" value="CBS"/>
    <property type="match status" value="2"/>
</dbReference>
<feature type="transmembrane region" description="Helical" evidence="12">
    <location>
        <begin position="312"/>
        <end position="334"/>
    </location>
</feature>
<dbReference type="RefSeq" id="WP_101680245.1">
    <property type="nucleotide sequence ID" value="NZ_PJRP01000001.1"/>
</dbReference>
<dbReference type="PRINTS" id="PR00762">
    <property type="entry name" value="CLCHANNEL"/>
</dbReference>
<evidence type="ECO:0000256" key="1">
    <source>
        <dbReference type="ARBA" id="ARBA00004141"/>
    </source>
</evidence>
<accession>A0A2N5CJS2</accession>
<evidence type="ECO:0000256" key="12">
    <source>
        <dbReference type="SAM" id="Phobius"/>
    </source>
</evidence>
<dbReference type="Gene3D" id="1.10.3080.10">
    <property type="entry name" value="Clc chloride channel"/>
    <property type="match status" value="1"/>
</dbReference>
<keyword evidence="9" id="KW-0407">Ion channel</keyword>
<feature type="transmembrane region" description="Helical" evidence="12">
    <location>
        <begin position="399"/>
        <end position="418"/>
    </location>
</feature>
<dbReference type="PANTHER" id="PTHR43427">
    <property type="entry name" value="CHLORIDE CHANNEL PROTEIN CLC-E"/>
    <property type="match status" value="1"/>
</dbReference>
<evidence type="ECO:0000256" key="5">
    <source>
        <dbReference type="ARBA" id="ARBA00023065"/>
    </source>
</evidence>
<evidence type="ECO:0000313" key="14">
    <source>
        <dbReference type="EMBL" id="PLQ02473.1"/>
    </source>
</evidence>
<name>A0A2N5CJS2_9BURK</name>